<protein>
    <recommendedName>
        <fullName evidence="3">NIL domain-containing protein</fullName>
    </recommendedName>
</protein>
<organism evidence="1 2">
    <name type="scientific">Dyadobacter flavalbus</name>
    <dbReference type="NCBI Taxonomy" id="2579942"/>
    <lineage>
        <taxon>Bacteria</taxon>
        <taxon>Pseudomonadati</taxon>
        <taxon>Bacteroidota</taxon>
        <taxon>Cytophagia</taxon>
        <taxon>Cytophagales</taxon>
        <taxon>Spirosomataceae</taxon>
        <taxon>Dyadobacter</taxon>
    </lineage>
</organism>
<evidence type="ECO:0008006" key="3">
    <source>
        <dbReference type="Google" id="ProtNLM"/>
    </source>
</evidence>
<name>A0A5M8QTV1_9BACT</name>
<proteinExistence type="predicted"/>
<evidence type="ECO:0000313" key="1">
    <source>
        <dbReference type="EMBL" id="KAA6438254.1"/>
    </source>
</evidence>
<dbReference type="Proteomes" id="UP000323994">
    <property type="component" value="Unassembled WGS sequence"/>
</dbReference>
<sequence length="86" mass="9881">MNNTYQLKLTYPKTFNLYNITSLVESVNGVRIQHLDFISKGKNVAGILIFEASDLLKFNSVVRLIKARKEVLIEEVPAFCMNEKPY</sequence>
<reference evidence="1 2" key="1">
    <citation type="submission" date="2019-05" db="EMBL/GenBank/DDBJ databases">
        <authorList>
            <person name="Qu J.-H."/>
        </authorList>
    </citation>
    <scope>NUCLEOTIDE SEQUENCE [LARGE SCALE GENOMIC DNA]</scope>
    <source>
        <strain evidence="1 2">NS28</strain>
    </source>
</reference>
<dbReference type="AlphaFoldDB" id="A0A5M8QTV1"/>
<gene>
    <name evidence="1" type="ORF">FEM33_16240</name>
</gene>
<dbReference type="RefSeq" id="WP_139013058.1">
    <property type="nucleotide sequence ID" value="NZ_VBSN01000049.1"/>
</dbReference>
<comment type="caution">
    <text evidence="1">The sequence shown here is derived from an EMBL/GenBank/DDBJ whole genome shotgun (WGS) entry which is preliminary data.</text>
</comment>
<accession>A0A5M8QTV1</accession>
<keyword evidence="2" id="KW-1185">Reference proteome</keyword>
<evidence type="ECO:0000313" key="2">
    <source>
        <dbReference type="Proteomes" id="UP000323994"/>
    </source>
</evidence>
<dbReference type="OrthoDB" id="961534at2"/>
<dbReference type="EMBL" id="VBSN01000049">
    <property type="protein sequence ID" value="KAA6438254.1"/>
    <property type="molecule type" value="Genomic_DNA"/>
</dbReference>